<proteinExistence type="predicted"/>
<keyword evidence="3" id="KW-1185">Reference proteome</keyword>
<sequence>MATPSAKAAAAQVADLVDVPVSDEERVVLERIAAQRERIMARRNARAQALALRSSHAQTMPVTGPFADRAIAFARLHPMAVAVAAGVALMLGPRRVIRWAGVALPMIAKFRR</sequence>
<organism evidence="2 3">
    <name type="scientific">Comamonas antarctica</name>
    <dbReference type="NCBI Taxonomy" id="2743470"/>
    <lineage>
        <taxon>Bacteria</taxon>
        <taxon>Pseudomonadati</taxon>
        <taxon>Pseudomonadota</taxon>
        <taxon>Betaproteobacteria</taxon>
        <taxon>Burkholderiales</taxon>
        <taxon>Comamonadaceae</taxon>
        <taxon>Comamonas</taxon>
    </lineage>
</organism>
<dbReference type="KEGG" id="aant:HUK68_09085"/>
<dbReference type="Proteomes" id="UP000509579">
    <property type="component" value="Chromosome"/>
</dbReference>
<name>A0A6N1X192_9BURK</name>
<protein>
    <submittedName>
        <fullName evidence="2">Uncharacterized protein</fullName>
    </submittedName>
</protein>
<accession>A0A6N1X192</accession>
<feature type="transmembrane region" description="Helical" evidence="1">
    <location>
        <begin position="70"/>
        <end position="91"/>
    </location>
</feature>
<dbReference type="AlphaFoldDB" id="A0A6N1X192"/>
<evidence type="ECO:0000313" key="2">
    <source>
        <dbReference type="EMBL" id="QKV53027.1"/>
    </source>
</evidence>
<keyword evidence="1" id="KW-0472">Membrane</keyword>
<dbReference type="EMBL" id="CP054840">
    <property type="protein sequence ID" value="QKV53027.1"/>
    <property type="molecule type" value="Genomic_DNA"/>
</dbReference>
<keyword evidence="1" id="KW-1133">Transmembrane helix</keyword>
<dbReference type="RefSeq" id="WP_175503904.1">
    <property type="nucleotide sequence ID" value="NZ_CAURQT010000029.1"/>
</dbReference>
<evidence type="ECO:0000256" key="1">
    <source>
        <dbReference type="SAM" id="Phobius"/>
    </source>
</evidence>
<keyword evidence="1" id="KW-0812">Transmembrane</keyword>
<gene>
    <name evidence="2" type="ORF">HUK68_09085</name>
</gene>
<evidence type="ECO:0000313" key="3">
    <source>
        <dbReference type="Proteomes" id="UP000509579"/>
    </source>
</evidence>
<reference evidence="2 3" key="1">
    <citation type="submission" date="2020-06" db="EMBL/GenBank/DDBJ databases">
        <title>Acidovorax antarctica sp. nov., isolated from Corinth ice sheet soil, Antarctic Fields Peninsula.</title>
        <authorList>
            <person name="Xu Q."/>
            <person name="Peng F."/>
        </authorList>
    </citation>
    <scope>NUCLEOTIDE SEQUENCE [LARGE SCALE GENOMIC DNA]</scope>
    <source>
        <strain evidence="2 3">16-35-5</strain>
    </source>
</reference>